<evidence type="ECO:0000313" key="2">
    <source>
        <dbReference type="EMBL" id="HIU52409.1"/>
    </source>
</evidence>
<reference evidence="2" key="1">
    <citation type="submission" date="2020-10" db="EMBL/GenBank/DDBJ databases">
        <authorList>
            <person name="Gilroy R."/>
        </authorList>
    </citation>
    <scope>NUCLEOTIDE SEQUENCE</scope>
    <source>
        <strain evidence="2">CHK195-15760</strain>
    </source>
</reference>
<evidence type="ECO:0000313" key="3">
    <source>
        <dbReference type="Proteomes" id="UP000824093"/>
    </source>
</evidence>
<dbReference type="PROSITE" id="PS51782">
    <property type="entry name" value="LYSM"/>
    <property type="match status" value="1"/>
</dbReference>
<dbReference type="CDD" id="cd00118">
    <property type="entry name" value="LysM"/>
    <property type="match status" value="1"/>
</dbReference>
<gene>
    <name evidence="2" type="ORF">IAB70_07385</name>
</gene>
<reference evidence="2" key="2">
    <citation type="journal article" date="2021" name="PeerJ">
        <title>Extensive microbial diversity within the chicken gut microbiome revealed by metagenomics and culture.</title>
        <authorList>
            <person name="Gilroy R."/>
            <person name="Ravi A."/>
            <person name="Getino M."/>
            <person name="Pursley I."/>
            <person name="Horton D.L."/>
            <person name="Alikhan N.F."/>
            <person name="Baker D."/>
            <person name="Gharbi K."/>
            <person name="Hall N."/>
            <person name="Watson M."/>
            <person name="Adriaenssens E.M."/>
            <person name="Foster-Nyarko E."/>
            <person name="Jarju S."/>
            <person name="Secka A."/>
            <person name="Antonio M."/>
            <person name="Oren A."/>
            <person name="Chaudhuri R.R."/>
            <person name="La Ragione R."/>
            <person name="Hildebrand F."/>
            <person name="Pallen M.J."/>
        </authorList>
    </citation>
    <scope>NUCLEOTIDE SEQUENCE</scope>
    <source>
        <strain evidence="2">CHK195-15760</strain>
    </source>
</reference>
<dbReference type="SMART" id="SM00257">
    <property type="entry name" value="LysM"/>
    <property type="match status" value="1"/>
</dbReference>
<dbReference type="Pfam" id="PF01476">
    <property type="entry name" value="LysM"/>
    <property type="match status" value="1"/>
</dbReference>
<comment type="caution">
    <text evidence="2">The sequence shown here is derived from an EMBL/GenBank/DDBJ whole genome shotgun (WGS) entry which is preliminary data.</text>
</comment>
<sequence length="517" mass="59593">MKLDIEKENICANKLMEHKIENLVIEGDIIVPDVKPDIVSSIHTNGNICVYKKEIVDGKIRIDGSIHVNVIYFADTEDGNVRSLNTNLDYSEWIPLGNSREQMDLNLELNLKSMECTVLNGRKINIKAYVEAKIKTYFNDSIEILKDVKNMEEIQRLNKKIQIDSLVGKGSTKTYAKDTLMIDNADQLAEVLKSEIRIINRDFKISYNKILAKAELAVHILYLTEDNRISHIEKQIPIMGFIDIPNISEEHICDINYNLRNIIIKPNDMEEHSIYVEIEIDIGSYVYETKEIDLIQDLYSPEVDLTFIQKKVNVMTGIKSTREICSIKERIEAEEMRESQIYDTSVIPIIQNITVMNGRAVCEGEVNINFLFSSNHTIRVDSRKINLPFQYEMNIDGLQNKNDIDIHVEVKQQNFIILPDGKVDVVIDLELEAKIERTIEINVVEDITSEENQICKLYSMIIYFVKPGDTLWNIAKKFKSTVQDIVTLNQLEDENNIYPGEQLLIPRYVCKNKRISA</sequence>
<dbReference type="SUPFAM" id="SSF54106">
    <property type="entry name" value="LysM domain"/>
    <property type="match status" value="1"/>
</dbReference>
<accession>A0A9D1M2E3</accession>
<name>A0A9D1M2E3_9FIRM</name>
<proteinExistence type="predicted"/>
<organism evidence="2 3">
    <name type="scientific">Candidatus Merdicola faecigallinarum</name>
    <dbReference type="NCBI Taxonomy" id="2840862"/>
    <lineage>
        <taxon>Bacteria</taxon>
        <taxon>Bacillati</taxon>
        <taxon>Bacillota</taxon>
        <taxon>Clostridia</taxon>
        <taxon>Candidatus Merdicola</taxon>
    </lineage>
</organism>
<dbReference type="Gene3D" id="3.10.350.10">
    <property type="entry name" value="LysM domain"/>
    <property type="match status" value="1"/>
</dbReference>
<dbReference type="Proteomes" id="UP000824093">
    <property type="component" value="Unassembled WGS sequence"/>
</dbReference>
<dbReference type="InterPro" id="IPR018392">
    <property type="entry name" value="LysM"/>
</dbReference>
<dbReference type="InterPro" id="IPR024300">
    <property type="entry name" value="SipL_SPOCS_dom"/>
</dbReference>
<dbReference type="Pfam" id="PF12673">
    <property type="entry name" value="SipL"/>
    <property type="match status" value="3"/>
</dbReference>
<dbReference type="InterPro" id="IPR036779">
    <property type="entry name" value="LysM_dom_sf"/>
</dbReference>
<protein>
    <submittedName>
        <fullName evidence="2">DUF3794 domain-containing protein</fullName>
    </submittedName>
</protein>
<dbReference type="AlphaFoldDB" id="A0A9D1M2E3"/>
<dbReference type="EMBL" id="DVNH01000061">
    <property type="protein sequence ID" value="HIU52409.1"/>
    <property type="molecule type" value="Genomic_DNA"/>
</dbReference>
<feature type="domain" description="LysM" evidence="1">
    <location>
        <begin position="461"/>
        <end position="505"/>
    </location>
</feature>
<evidence type="ECO:0000259" key="1">
    <source>
        <dbReference type="PROSITE" id="PS51782"/>
    </source>
</evidence>